<evidence type="ECO:0000313" key="8">
    <source>
        <dbReference type="Proteomes" id="UP000434036"/>
    </source>
</evidence>
<dbReference type="PROSITE" id="PS00801">
    <property type="entry name" value="TRANSKETOLASE_1"/>
    <property type="match status" value="1"/>
</dbReference>
<keyword evidence="4" id="KW-0479">Metal-binding</keyword>
<dbReference type="RefSeq" id="WP_160625661.1">
    <property type="nucleotide sequence ID" value="NZ_WUUQ01000005.1"/>
</dbReference>
<gene>
    <name evidence="7" type="ORF">GSF08_10085</name>
</gene>
<accession>A0A6N8UAB5</accession>
<protein>
    <submittedName>
        <fullName evidence="7">Transketolase</fullName>
    </submittedName>
</protein>
<dbReference type="GO" id="GO:0046872">
    <property type="term" value="F:metal ion binding"/>
    <property type="evidence" value="ECO:0007669"/>
    <property type="project" value="UniProtKB-KW"/>
</dbReference>
<dbReference type="PANTHER" id="PTHR47514:SF1">
    <property type="entry name" value="TRANSKETOLASE N-TERMINAL SECTION-RELATED"/>
    <property type="match status" value="1"/>
</dbReference>
<dbReference type="SUPFAM" id="SSF52518">
    <property type="entry name" value="Thiamin diphosphate-binding fold (THDP-binding)"/>
    <property type="match status" value="1"/>
</dbReference>
<evidence type="ECO:0000256" key="2">
    <source>
        <dbReference type="ARBA" id="ARBA00007131"/>
    </source>
</evidence>
<evidence type="ECO:0000256" key="4">
    <source>
        <dbReference type="ARBA" id="ARBA00022723"/>
    </source>
</evidence>
<name>A0A6N8UAB5_9FIRM</name>
<evidence type="ECO:0000256" key="1">
    <source>
        <dbReference type="ARBA" id="ARBA00001964"/>
    </source>
</evidence>
<comment type="similarity">
    <text evidence="2">Belongs to the transketolase family.</text>
</comment>
<comment type="cofactor">
    <cofactor evidence="1">
        <name>thiamine diphosphate</name>
        <dbReference type="ChEBI" id="CHEBI:58937"/>
    </cofactor>
</comment>
<organism evidence="7 8">
    <name type="scientific">Copranaerobaculum intestinale</name>
    <dbReference type="NCBI Taxonomy" id="2692629"/>
    <lineage>
        <taxon>Bacteria</taxon>
        <taxon>Bacillati</taxon>
        <taxon>Bacillota</taxon>
        <taxon>Erysipelotrichia</taxon>
        <taxon>Erysipelotrichales</taxon>
        <taxon>Erysipelotrichaceae</taxon>
        <taxon>Copranaerobaculum</taxon>
    </lineage>
</organism>
<dbReference type="InterPro" id="IPR029061">
    <property type="entry name" value="THDP-binding"/>
</dbReference>
<dbReference type="EMBL" id="WUUQ01000005">
    <property type="protein sequence ID" value="MXQ74274.1"/>
    <property type="molecule type" value="Genomic_DNA"/>
</dbReference>
<proteinExistence type="inferred from homology"/>
<dbReference type="AlphaFoldDB" id="A0A6N8UAB5"/>
<evidence type="ECO:0000256" key="5">
    <source>
        <dbReference type="ARBA" id="ARBA00023052"/>
    </source>
</evidence>
<dbReference type="GO" id="GO:0016740">
    <property type="term" value="F:transferase activity"/>
    <property type="evidence" value="ECO:0007669"/>
    <property type="project" value="UniProtKB-KW"/>
</dbReference>
<keyword evidence="5" id="KW-0786">Thiamine pyrophosphate</keyword>
<dbReference type="InterPro" id="IPR049557">
    <property type="entry name" value="Transketolase_CS"/>
</dbReference>
<sequence>METAASLHEKATNIRKNIVKMVTKAKSGHPGGSLSSADILSVLYFNEMDITAENVDSIDRDRFVLSKGHASPLLYATLCEKGFLDEADLDTFRQIDSKLQGHPNMNYVKGVDMSTGSLGQGISCAVGMALSNKVKGNDHRVYTLVGDGESEEGQVWEAAMAAAQYKLDNLVAIIDFNGLQIDGDITAVMNPTPLDKKFEAFNWHVIVIDGHDYEQILDAFKEARETKGKPTMILAKTIKGKGVSFMENNYAWHGSAPSEEQCAQALKELDGE</sequence>
<evidence type="ECO:0000259" key="6">
    <source>
        <dbReference type="Pfam" id="PF00456"/>
    </source>
</evidence>
<feature type="domain" description="Transketolase N-terminal" evidence="6">
    <location>
        <begin position="11"/>
        <end position="267"/>
    </location>
</feature>
<evidence type="ECO:0000256" key="3">
    <source>
        <dbReference type="ARBA" id="ARBA00022679"/>
    </source>
</evidence>
<evidence type="ECO:0000313" key="7">
    <source>
        <dbReference type="EMBL" id="MXQ74274.1"/>
    </source>
</evidence>
<dbReference type="Pfam" id="PF00456">
    <property type="entry name" value="Transketolase_N"/>
    <property type="match status" value="1"/>
</dbReference>
<dbReference type="Proteomes" id="UP000434036">
    <property type="component" value="Unassembled WGS sequence"/>
</dbReference>
<comment type="caution">
    <text evidence="7">The sequence shown here is derived from an EMBL/GenBank/DDBJ whole genome shotgun (WGS) entry which is preliminary data.</text>
</comment>
<dbReference type="PANTHER" id="PTHR47514">
    <property type="entry name" value="TRANSKETOLASE N-TERMINAL SECTION-RELATED"/>
    <property type="match status" value="1"/>
</dbReference>
<dbReference type="CDD" id="cd02012">
    <property type="entry name" value="TPP_TK"/>
    <property type="match status" value="1"/>
</dbReference>
<keyword evidence="8" id="KW-1185">Reference proteome</keyword>
<keyword evidence="3" id="KW-0808">Transferase</keyword>
<reference evidence="7 8" key="1">
    <citation type="submission" date="2019-12" db="EMBL/GenBank/DDBJ databases">
        <authorList>
            <person name="Yang R."/>
        </authorList>
    </citation>
    <scope>NUCLEOTIDE SEQUENCE [LARGE SCALE GENOMIC DNA]</scope>
    <source>
        <strain evidence="7 8">DONG20-135</strain>
    </source>
</reference>
<reference evidence="7 8" key="2">
    <citation type="submission" date="2020-01" db="EMBL/GenBank/DDBJ databases">
        <title>Clostridiaceae sp. nov. isolated from the gut of human by culturomics.</title>
        <authorList>
            <person name="Chang Y."/>
        </authorList>
    </citation>
    <scope>NUCLEOTIDE SEQUENCE [LARGE SCALE GENOMIC DNA]</scope>
    <source>
        <strain evidence="7 8">DONG20-135</strain>
    </source>
</reference>
<dbReference type="InterPro" id="IPR005474">
    <property type="entry name" value="Transketolase_N"/>
</dbReference>
<dbReference type="Gene3D" id="3.40.50.970">
    <property type="match status" value="1"/>
</dbReference>